<gene>
    <name evidence="1" type="ORF">A1356_03280</name>
</gene>
<dbReference type="GO" id="GO:0003755">
    <property type="term" value="F:peptidyl-prolyl cis-trans isomerase activity"/>
    <property type="evidence" value="ECO:0007669"/>
    <property type="project" value="InterPro"/>
</dbReference>
<protein>
    <submittedName>
        <fullName evidence="1">Uncharacterized protein</fullName>
    </submittedName>
</protein>
<keyword evidence="2" id="KW-1185">Reference proteome</keyword>
<proteinExistence type="predicted"/>
<dbReference type="AlphaFoldDB" id="A0A291IG86"/>
<dbReference type="InterPro" id="IPR000297">
    <property type="entry name" value="PPIase_PpiC"/>
</dbReference>
<evidence type="ECO:0000313" key="2">
    <source>
        <dbReference type="Proteomes" id="UP000077734"/>
    </source>
</evidence>
<organism evidence="1 2">
    <name type="scientific">Methylomonas koyamae</name>
    <dbReference type="NCBI Taxonomy" id="702114"/>
    <lineage>
        <taxon>Bacteria</taxon>
        <taxon>Pseudomonadati</taxon>
        <taxon>Pseudomonadota</taxon>
        <taxon>Gammaproteobacteria</taxon>
        <taxon>Methylococcales</taxon>
        <taxon>Methylococcaceae</taxon>
        <taxon>Methylomonas</taxon>
    </lineage>
</organism>
<dbReference type="EMBL" id="LUUL01000023">
    <property type="protein sequence ID" value="OAI29911.1"/>
    <property type="molecule type" value="Genomic_DNA"/>
</dbReference>
<dbReference type="RefSeq" id="WP_064024514.1">
    <property type="nucleotide sequence ID" value="NZ_CP023669.1"/>
</dbReference>
<sequence length="288" mass="32218">MSTTLSSRQQAAASRPKSATNWPKWLREPLLHFIVLGGLLFAADYAIVGNADEAHTIVITEEIDNESEDLFEAARGREPNKEEMTALQRVWLDNEILYREGLAMQLDKGDDAIRERVIFKALSVIDTNLKQPQADEAALRAWFEQHREKYDEPPRFDFQEAVLAGENSEAAVREFVDRLNNGTPGGAEAGLRVFKGRPRANLEQTYGAEFANALESAPAGAWRALPTSQGWRAIRLDAAASSKPAVFEAYRGVVQQDWTDAKMAELRTAAVRELGKKYQVKIEQVMVE</sequence>
<evidence type="ECO:0000313" key="1">
    <source>
        <dbReference type="EMBL" id="OAI29911.1"/>
    </source>
</evidence>
<dbReference type="Proteomes" id="UP000077734">
    <property type="component" value="Unassembled WGS sequence"/>
</dbReference>
<name>A0A291IG86_9GAMM</name>
<reference evidence="1 2" key="1">
    <citation type="submission" date="2016-03" db="EMBL/GenBank/DDBJ databases">
        <authorList>
            <person name="Heylen K."/>
            <person name="De Vos P."/>
            <person name="Vekeman B."/>
        </authorList>
    </citation>
    <scope>NUCLEOTIDE SEQUENCE [LARGE SCALE GENOMIC DNA]</scope>
    <source>
        <strain evidence="1 2">R-49807</strain>
    </source>
</reference>
<dbReference type="Pfam" id="PF13145">
    <property type="entry name" value="Rotamase_2"/>
    <property type="match status" value="1"/>
</dbReference>
<accession>A0A291IG86</accession>
<dbReference type="KEGG" id="mko:MKLM6_1076"/>
<comment type="caution">
    <text evidence="1">The sequence shown here is derived from an EMBL/GenBank/DDBJ whole genome shotgun (WGS) entry which is preliminary data.</text>
</comment>